<dbReference type="PhylomeDB" id="A0A068TYQ2"/>
<dbReference type="OMA" id="CEASKHA"/>
<name>A0A068TYQ2_COFCA</name>
<dbReference type="InParanoid" id="A0A068TYQ2"/>
<sequence length="388" mass="44670">MMSKLLLQINGVGRILSCKPLWHLHYYSSNAAASSRNQPQNPDSMVGHLMDSLGFSQTQALSVRKRLSAYKSFKQDPDLVVSFFQGLGLDKTQIKRFISTEPRLLFCSVDKALKPRVQIFQDLGLSGPDLTTFLAHHAYILRRTDCYIRRPIECLRGILGSDEIVVEVVKRCGRLLDPYAPLAIEPNVALLRKFGWSGDKISKFIVNKPWIILRETKWLEGLLQGAETDFGIPRECKMFYHGVLVYASLKKSTFDEKVEIFRSCGWTDTSIRSLVRNLPFTFTLSEANVRKSAGFFMGELGYTDEYLASHPILLSLSLERRVKPRYEILKILIEKKLISERVNHYNAFCFNDLKFANLYLHPYKDEIPEKYESYMSNCRRGMVRRAEN</sequence>
<dbReference type="AlphaFoldDB" id="A0A068TYQ2"/>
<keyword evidence="5" id="KW-1185">Reference proteome</keyword>
<dbReference type="SMART" id="SM00733">
    <property type="entry name" value="Mterf"/>
    <property type="match status" value="5"/>
</dbReference>
<organism evidence="4 5">
    <name type="scientific">Coffea canephora</name>
    <name type="common">Robusta coffee</name>
    <dbReference type="NCBI Taxonomy" id="49390"/>
    <lineage>
        <taxon>Eukaryota</taxon>
        <taxon>Viridiplantae</taxon>
        <taxon>Streptophyta</taxon>
        <taxon>Embryophyta</taxon>
        <taxon>Tracheophyta</taxon>
        <taxon>Spermatophyta</taxon>
        <taxon>Magnoliopsida</taxon>
        <taxon>eudicotyledons</taxon>
        <taxon>Gunneridae</taxon>
        <taxon>Pentapetalae</taxon>
        <taxon>asterids</taxon>
        <taxon>lamiids</taxon>
        <taxon>Gentianales</taxon>
        <taxon>Rubiaceae</taxon>
        <taxon>Ixoroideae</taxon>
        <taxon>Gardenieae complex</taxon>
        <taxon>Bertiereae - Coffeeae clade</taxon>
        <taxon>Coffeeae</taxon>
        <taxon>Coffea</taxon>
    </lineage>
</organism>
<dbReference type="Gramene" id="CDP01162">
    <property type="protein sequence ID" value="CDP01162"/>
    <property type="gene ID" value="GSCOC_T00034697001"/>
</dbReference>
<evidence type="ECO:0000256" key="1">
    <source>
        <dbReference type="ARBA" id="ARBA00007692"/>
    </source>
</evidence>
<evidence type="ECO:0000256" key="3">
    <source>
        <dbReference type="ARBA" id="ARBA00022946"/>
    </source>
</evidence>
<dbReference type="Proteomes" id="UP000295252">
    <property type="component" value="Chromosome II"/>
</dbReference>
<keyword evidence="2" id="KW-0806">Transcription termination</keyword>
<dbReference type="GO" id="GO:0003676">
    <property type="term" value="F:nucleic acid binding"/>
    <property type="evidence" value="ECO:0007669"/>
    <property type="project" value="InterPro"/>
</dbReference>
<reference evidence="5" key="1">
    <citation type="journal article" date="2014" name="Science">
        <title>The coffee genome provides insight into the convergent evolution of caffeine biosynthesis.</title>
        <authorList>
            <person name="Denoeud F."/>
            <person name="Carretero-Paulet L."/>
            <person name="Dereeper A."/>
            <person name="Droc G."/>
            <person name="Guyot R."/>
            <person name="Pietrella M."/>
            <person name="Zheng C."/>
            <person name="Alberti A."/>
            <person name="Anthony F."/>
            <person name="Aprea G."/>
            <person name="Aury J.M."/>
            <person name="Bento P."/>
            <person name="Bernard M."/>
            <person name="Bocs S."/>
            <person name="Campa C."/>
            <person name="Cenci A."/>
            <person name="Combes M.C."/>
            <person name="Crouzillat D."/>
            <person name="Da Silva C."/>
            <person name="Daddiego L."/>
            <person name="De Bellis F."/>
            <person name="Dussert S."/>
            <person name="Garsmeur O."/>
            <person name="Gayraud T."/>
            <person name="Guignon V."/>
            <person name="Jahn K."/>
            <person name="Jamilloux V."/>
            <person name="Joet T."/>
            <person name="Labadie K."/>
            <person name="Lan T."/>
            <person name="Leclercq J."/>
            <person name="Lepelley M."/>
            <person name="Leroy T."/>
            <person name="Li L.T."/>
            <person name="Librado P."/>
            <person name="Lopez L."/>
            <person name="Munoz A."/>
            <person name="Noel B."/>
            <person name="Pallavicini A."/>
            <person name="Perrotta G."/>
            <person name="Poncet V."/>
            <person name="Pot D."/>
            <person name="Priyono X."/>
            <person name="Rigoreau M."/>
            <person name="Rouard M."/>
            <person name="Rozas J."/>
            <person name="Tranchant-Dubreuil C."/>
            <person name="VanBuren R."/>
            <person name="Zhang Q."/>
            <person name="Andrade A.C."/>
            <person name="Argout X."/>
            <person name="Bertrand B."/>
            <person name="de Kochko A."/>
            <person name="Graziosi G."/>
            <person name="Henry R.J."/>
            <person name="Jayarama X."/>
            <person name="Ming R."/>
            <person name="Nagai C."/>
            <person name="Rounsley S."/>
            <person name="Sankoff D."/>
            <person name="Giuliano G."/>
            <person name="Albert V.A."/>
            <person name="Wincker P."/>
            <person name="Lashermes P."/>
        </authorList>
    </citation>
    <scope>NUCLEOTIDE SEQUENCE [LARGE SCALE GENOMIC DNA]</scope>
    <source>
        <strain evidence="5">cv. DH200-94</strain>
    </source>
</reference>
<dbReference type="PANTHER" id="PTHR13068">
    <property type="entry name" value="CGI-12 PROTEIN-RELATED"/>
    <property type="match status" value="1"/>
</dbReference>
<evidence type="ECO:0000256" key="2">
    <source>
        <dbReference type="ARBA" id="ARBA00022472"/>
    </source>
</evidence>
<proteinExistence type="inferred from homology"/>
<dbReference type="STRING" id="49390.A0A068TYQ2"/>
<keyword evidence="2" id="KW-0805">Transcription regulation</keyword>
<evidence type="ECO:0000313" key="5">
    <source>
        <dbReference type="Proteomes" id="UP000295252"/>
    </source>
</evidence>
<keyword evidence="2" id="KW-0804">Transcription</keyword>
<protein>
    <submittedName>
        <fullName evidence="4">Uncharacterized protein</fullName>
    </submittedName>
</protein>
<dbReference type="InterPro" id="IPR038538">
    <property type="entry name" value="MTERF_sf"/>
</dbReference>
<dbReference type="Pfam" id="PF02536">
    <property type="entry name" value="mTERF"/>
    <property type="match status" value="1"/>
</dbReference>
<gene>
    <name evidence="4" type="ORF">GSCOC_T00034697001</name>
</gene>
<dbReference type="FunCoup" id="A0A068TYQ2">
    <property type="interactions" value="209"/>
</dbReference>
<dbReference type="Gene3D" id="1.25.70.10">
    <property type="entry name" value="Transcription termination factor 3, mitochondrial"/>
    <property type="match status" value="1"/>
</dbReference>
<dbReference type="GO" id="GO:0006353">
    <property type="term" value="P:DNA-templated transcription termination"/>
    <property type="evidence" value="ECO:0007669"/>
    <property type="project" value="UniProtKB-KW"/>
</dbReference>
<dbReference type="OrthoDB" id="637682at2759"/>
<dbReference type="PANTHER" id="PTHR13068:SF231">
    <property type="entry name" value="TRANSCRIPTION TERMINATION FACTOR MTERF2, CHLOROPLASTIC-LIKE"/>
    <property type="match status" value="1"/>
</dbReference>
<comment type="similarity">
    <text evidence="1">Belongs to the mTERF family.</text>
</comment>
<accession>A0A068TYQ2</accession>
<evidence type="ECO:0000313" key="4">
    <source>
        <dbReference type="EMBL" id="CDP01162.1"/>
    </source>
</evidence>
<dbReference type="EMBL" id="HG739090">
    <property type="protein sequence ID" value="CDP01162.1"/>
    <property type="molecule type" value="Genomic_DNA"/>
</dbReference>
<keyword evidence="3" id="KW-0809">Transit peptide</keyword>
<dbReference type="FunFam" id="1.25.70.10:FF:000001">
    <property type="entry name" value="Mitochondrial transcription termination factor-like"/>
    <property type="match status" value="1"/>
</dbReference>
<dbReference type="InterPro" id="IPR003690">
    <property type="entry name" value="MTERF"/>
</dbReference>